<sequence>MGLIEDEVLEVSRLCCNVIPGSKMVTCMSSLIRVDLYQTESRQLTACIRFPEDYPRNKLLVEFKSKTMSLTFLERFTKICDEKGAGLVGKPQVMPMLKFVDGYLRENPLCIVTEEIFGIKRLLEGTGGELKLRQKSSSVSLMARGGAYYFGAKFHVPEEYPVQRIQWEDCDCNLPQALIRFVNGQAKEIARQCVEAPLRKLKTDQEFHPKPSLERTLRFIIEALKGLPTDRCPVCDEFALPVAPDETVISDEDDRFLIRMFCGHIYHQGCLKKYMSEPPFPPGGKICPAKRKHPRSDRNAGRRSAVAAESNELCQQRVTHDKWGLNDVKSAEAKWAHQQARIRELEEVIDFMS</sequence>
<dbReference type="InterPro" id="IPR001841">
    <property type="entry name" value="Znf_RING"/>
</dbReference>
<dbReference type="Gene3D" id="3.30.40.10">
    <property type="entry name" value="Zinc/RING finger domain, C3HC4 (zinc finger)"/>
    <property type="match status" value="1"/>
</dbReference>
<dbReference type="EMBL" id="GFDL01009490">
    <property type="protein sequence ID" value="JAV25555.1"/>
    <property type="molecule type" value="Transcribed_RNA"/>
</dbReference>
<evidence type="ECO:0000259" key="5">
    <source>
        <dbReference type="PROSITE" id="PS50089"/>
    </source>
</evidence>
<name>A0A1Q3FDB1_CULTA</name>
<dbReference type="PROSITE" id="PS50089">
    <property type="entry name" value="ZF_RING_2"/>
    <property type="match status" value="1"/>
</dbReference>
<accession>A0A1Q3FDB1</accession>
<evidence type="ECO:0000256" key="2">
    <source>
        <dbReference type="ARBA" id="ARBA00022833"/>
    </source>
</evidence>
<feature type="domain" description="RING-type" evidence="5">
    <location>
        <begin position="232"/>
        <end position="291"/>
    </location>
</feature>
<dbReference type="SUPFAM" id="SSF57850">
    <property type="entry name" value="RING/U-box"/>
    <property type="match status" value="1"/>
</dbReference>
<reference evidence="6" key="1">
    <citation type="submission" date="2017-01" db="EMBL/GenBank/DDBJ databases">
        <title>A deep insight into the sialotranscriptome of adult male and female Cluex tarsalis mosquitoes.</title>
        <authorList>
            <person name="Ribeiro J.M."/>
            <person name="Moreira F."/>
            <person name="Bernard K.A."/>
            <person name="Calvo E."/>
        </authorList>
    </citation>
    <scope>NUCLEOTIDE SEQUENCE</scope>
    <source>
        <strain evidence="6">Kern County</strain>
        <tissue evidence="6">Salivary glands</tissue>
    </source>
</reference>
<dbReference type="PANTHER" id="PTHR40237">
    <property type="entry name" value="LD44813P"/>
    <property type="match status" value="1"/>
</dbReference>
<keyword evidence="1 3" id="KW-0863">Zinc-finger</keyword>
<organism evidence="6">
    <name type="scientific">Culex tarsalis</name>
    <name type="common">Encephalitis mosquito</name>
    <dbReference type="NCBI Taxonomy" id="7177"/>
    <lineage>
        <taxon>Eukaryota</taxon>
        <taxon>Metazoa</taxon>
        <taxon>Ecdysozoa</taxon>
        <taxon>Arthropoda</taxon>
        <taxon>Hexapoda</taxon>
        <taxon>Insecta</taxon>
        <taxon>Pterygota</taxon>
        <taxon>Neoptera</taxon>
        <taxon>Endopterygota</taxon>
        <taxon>Diptera</taxon>
        <taxon>Nematocera</taxon>
        <taxon>Culicoidea</taxon>
        <taxon>Culicidae</taxon>
        <taxon>Culicinae</taxon>
        <taxon>Culicini</taxon>
        <taxon>Culex</taxon>
        <taxon>Culex</taxon>
    </lineage>
</organism>
<evidence type="ECO:0000256" key="4">
    <source>
        <dbReference type="SAM" id="MobiDB-lite"/>
    </source>
</evidence>
<evidence type="ECO:0000256" key="3">
    <source>
        <dbReference type="PROSITE-ProRule" id="PRU00175"/>
    </source>
</evidence>
<feature type="region of interest" description="Disordered" evidence="4">
    <location>
        <begin position="286"/>
        <end position="309"/>
    </location>
</feature>
<dbReference type="InterPro" id="IPR013083">
    <property type="entry name" value="Znf_RING/FYVE/PHD"/>
</dbReference>
<proteinExistence type="predicted"/>
<dbReference type="GO" id="GO:0008270">
    <property type="term" value="F:zinc ion binding"/>
    <property type="evidence" value="ECO:0007669"/>
    <property type="project" value="UniProtKB-KW"/>
</dbReference>
<evidence type="ECO:0000313" key="6">
    <source>
        <dbReference type="EMBL" id="JAV25555.1"/>
    </source>
</evidence>
<keyword evidence="2" id="KW-0862">Zinc</keyword>
<evidence type="ECO:0000256" key="1">
    <source>
        <dbReference type="ARBA" id="ARBA00022771"/>
    </source>
</evidence>
<keyword evidence="1 3" id="KW-0479">Metal-binding</keyword>
<dbReference type="AlphaFoldDB" id="A0A1Q3FDB1"/>
<dbReference type="PANTHER" id="PTHR40237:SF1">
    <property type="entry name" value="LD44813P"/>
    <property type="match status" value="1"/>
</dbReference>
<protein>
    <recommendedName>
        <fullName evidence="5">RING-type domain-containing protein</fullName>
    </recommendedName>
</protein>